<feature type="domain" description="UPF0261" evidence="2">
    <location>
        <begin position="184"/>
        <end position="402"/>
    </location>
</feature>
<dbReference type="OrthoDB" id="9776369at2"/>
<dbReference type="EMBL" id="CP003360">
    <property type="protein sequence ID" value="AFM23559.1"/>
    <property type="molecule type" value="Genomic_DNA"/>
</dbReference>
<dbReference type="PANTHER" id="PTHR31862">
    <property type="entry name" value="UPF0261 DOMAIN PROTEIN (AFU_ORTHOLOGUE AFUA_1G10120)"/>
    <property type="match status" value="1"/>
</dbReference>
<dbReference type="Pfam" id="PF23189">
    <property type="entry name" value="UPF0261_C"/>
    <property type="match status" value="1"/>
</dbReference>
<evidence type="ECO:0000313" key="3">
    <source>
        <dbReference type="EMBL" id="AFM23559.1"/>
    </source>
</evidence>
<evidence type="ECO:0000259" key="1">
    <source>
        <dbReference type="Pfam" id="PF06792"/>
    </source>
</evidence>
<dbReference type="STRING" id="706587.Desti_0835"/>
<dbReference type="CDD" id="cd15488">
    <property type="entry name" value="Tm-1-like"/>
    <property type="match status" value="1"/>
</dbReference>
<sequence length="418" mass="44470">MQPTVAIVATLDTKGEEVAYLRELIQADGCNTIVIDVGTLHPPTATPDISRSQVVEAAGYGVDILNRQKNRRASVQAVIEGASAVVAKLYDQSRFEAVMSVGGGTGTHIGMSVMRCLPLGVPKLMVSTVASRDMSQLVGTKDIAVMHSVIDILGLNPISKRILKSAAAAIVGMASKAGPIASEKPIIGLTSFGFITEGATSVKKLLEDTGYEVAPFHANGTGGMAMEDLIDQGLIDGVLDFALHEFSDALYNGYCGGIGPGRLESAGKRGIPQVVVPGGLDCIVLEFDSIETMPSDMKGRSVFWYDFRSGVRTDRCDVIRLAQIIGEKLNRSNGPVRFIVPRLGWSEADCQGGPLFDPETNSAFLAELKSILDSRIPVIEVEAHINSKEFAAVAVSHLHELMKSASTCSAEARRVLSQ</sequence>
<dbReference type="InterPro" id="IPR008322">
    <property type="entry name" value="UPF0261"/>
</dbReference>
<feature type="domain" description="UPF0261" evidence="1">
    <location>
        <begin position="3"/>
        <end position="176"/>
    </location>
</feature>
<gene>
    <name evidence="3" type="ordered locus">Desti_0835</name>
</gene>
<proteinExistence type="predicted"/>
<dbReference type="InterPro" id="IPR051353">
    <property type="entry name" value="Tobamovirus_resist_UPF0261"/>
</dbReference>
<dbReference type="eggNOG" id="COG5441">
    <property type="taxonomic scope" value="Bacteria"/>
</dbReference>
<dbReference type="Gene3D" id="3.40.50.12030">
    <property type="entry name" value="Uncharacterised protein family UPF0261, NC domain"/>
    <property type="match status" value="1"/>
</dbReference>
<accession>I4C1W8</accession>
<dbReference type="InterPro" id="IPR056778">
    <property type="entry name" value="UPF0261_C"/>
</dbReference>
<dbReference type="AlphaFoldDB" id="I4C1W8"/>
<name>I4C1W8_DESTA</name>
<dbReference type="HOGENOM" id="CLU_036813_1_0_7"/>
<dbReference type="Pfam" id="PF06792">
    <property type="entry name" value="UPF0261"/>
    <property type="match status" value="1"/>
</dbReference>
<evidence type="ECO:0000259" key="2">
    <source>
        <dbReference type="Pfam" id="PF23189"/>
    </source>
</evidence>
<dbReference type="RefSeq" id="WP_014808715.1">
    <property type="nucleotide sequence ID" value="NC_018025.1"/>
</dbReference>
<dbReference type="KEGG" id="dti:Desti_0835"/>
<dbReference type="NCBIfam" id="NF002674">
    <property type="entry name" value="PRK02399.1-2"/>
    <property type="match status" value="1"/>
</dbReference>
<protein>
    <submittedName>
        <fullName evidence="3">Uncharacterized protein</fullName>
    </submittedName>
</protein>
<dbReference type="Proteomes" id="UP000006055">
    <property type="component" value="Chromosome"/>
</dbReference>
<keyword evidence="4" id="KW-1185">Reference proteome</keyword>
<dbReference type="PIRSF" id="PIRSF033271">
    <property type="entry name" value="UCP033271"/>
    <property type="match status" value="1"/>
</dbReference>
<dbReference type="PANTHER" id="PTHR31862:SF1">
    <property type="entry name" value="UPF0261 DOMAIN PROTEIN (AFU_ORTHOLOGUE AFUA_1G10120)"/>
    <property type="match status" value="1"/>
</dbReference>
<dbReference type="InterPro" id="IPR044122">
    <property type="entry name" value="UPF0261_N"/>
</dbReference>
<dbReference type="Gene3D" id="3.40.50.12020">
    <property type="entry name" value="Uncharacterised protein family UPF0261, NN domain"/>
    <property type="match status" value="1"/>
</dbReference>
<evidence type="ECO:0000313" key="4">
    <source>
        <dbReference type="Proteomes" id="UP000006055"/>
    </source>
</evidence>
<reference evidence="4" key="1">
    <citation type="submission" date="2012-06" db="EMBL/GenBank/DDBJ databases">
        <title>Complete sequence of chromosome of Desulfomonile tiedjei DSM 6799.</title>
        <authorList>
            <person name="Lucas S."/>
            <person name="Copeland A."/>
            <person name="Lapidus A."/>
            <person name="Glavina del Rio T."/>
            <person name="Dalin E."/>
            <person name="Tice H."/>
            <person name="Bruce D."/>
            <person name="Goodwin L."/>
            <person name="Pitluck S."/>
            <person name="Peters L."/>
            <person name="Ovchinnikova G."/>
            <person name="Zeytun A."/>
            <person name="Lu M."/>
            <person name="Kyrpides N."/>
            <person name="Mavromatis K."/>
            <person name="Ivanova N."/>
            <person name="Brettin T."/>
            <person name="Detter J.C."/>
            <person name="Han C."/>
            <person name="Larimer F."/>
            <person name="Land M."/>
            <person name="Hauser L."/>
            <person name="Markowitz V."/>
            <person name="Cheng J.-F."/>
            <person name="Hugenholtz P."/>
            <person name="Woyke T."/>
            <person name="Wu D."/>
            <person name="Spring S."/>
            <person name="Schroeder M."/>
            <person name="Brambilla E."/>
            <person name="Klenk H.-P."/>
            <person name="Eisen J.A."/>
        </authorList>
    </citation>
    <scope>NUCLEOTIDE SEQUENCE [LARGE SCALE GENOMIC DNA]</scope>
    <source>
        <strain evidence="4">ATCC 49306 / DSM 6799 / DCB-1</strain>
    </source>
</reference>
<organism evidence="3 4">
    <name type="scientific">Desulfomonile tiedjei (strain ATCC 49306 / DSM 6799 / DCB-1)</name>
    <dbReference type="NCBI Taxonomy" id="706587"/>
    <lineage>
        <taxon>Bacteria</taxon>
        <taxon>Pseudomonadati</taxon>
        <taxon>Thermodesulfobacteriota</taxon>
        <taxon>Desulfomonilia</taxon>
        <taxon>Desulfomonilales</taxon>
        <taxon>Desulfomonilaceae</taxon>
        <taxon>Desulfomonile</taxon>
    </lineage>
</organism>